<organism evidence="5 6">
    <name type="scientific">Trichoplax adhaerens</name>
    <name type="common">Trichoplax reptans</name>
    <dbReference type="NCBI Taxonomy" id="10228"/>
    <lineage>
        <taxon>Eukaryota</taxon>
        <taxon>Metazoa</taxon>
        <taxon>Placozoa</taxon>
        <taxon>Uniplacotomia</taxon>
        <taxon>Trichoplacea</taxon>
        <taxon>Trichoplacidae</taxon>
        <taxon>Trichoplax</taxon>
    </lineage>
</organism>
<dbReference type="HOGENOM" id="CLU_018206_1_0_1"/>
<dbReference type="PANTHER" id="PTHR12983:SF9">
    <property type="entry name" value="E3 UBIQUITIN-PROTEIN LIGASE RNF10"/>
    <property type="match status" value="1"/>
</dbReference>
<dbReference type="CTD" id="6757087"/>
<evidence type="ECO:0000313" key="5">
    <source>
        <dbReference type="EMBL" id="EDV21591.1"/>
    </source>
</evidence>
<feature type="region of interest" description="Disordered" evidence="3">
    <location>
        <begin position="1"/>
        <end position="39"/>
    </location>
</feature>
<gene>
    <name evidence="5" type="ORF">TRIADDRAFT_59741</name>
</gene>
<dbReference type="InParanoid" id="B3S6B0"/>
<reference evidence="5 6" key="1">
    <citation type="journal article" date="2008" name="Nature">
        <title>The Trichoplax genome and the nature of placozoans.</title>
        <authorList>
            <person name="Srivastava M."/>
            <person name="Begovic E."/>
            <person name="Chapman J."/>
            <person name="Putnam N.H."/>
            <person name="Hellsten U."/>
            <person name="Kawashima T."/>
            <person name="Kuo A."/>
            <person name="Mitros T."/>
            <person name="Salamov A."/>
            <person name="Carpenter M.L."/>
            <person name="Signorovitch A.Y."/>
            <person name="Moreno M.A."/>
            <person name="Kamm K."/>
            <person name="Grimwood J."/>
            <person name="Schmutz J."/>
            <person name="Shapiro H."/>
            <person name="Grigoriev I.V."/>
            <person name="Buss L.W."/>
            <person name="Schierwater B."/>
            <person name="Dellaporta S.L."/>
            <person name="Rokhsar D.S."/>
        </authorList>
    </citation>
    <scope>NUCLEOTIDE SEQUENCE [LARGE SCALE GENOMIC DNA]</scope>
    <source>
        <strain evidence="5 6">Grell-BS-1999</strain>
    </source>
</reference>
<comment type="subcellular location">
    <subcellularLocation>
        <location evidence="1">Cytoplasm</location>
    </subcellularLocation>
</comment>
<dbReference type="GO" id="GO:0000976">
    <property type="term" value="F:transcription cis-regulatory region binding"/>
    <property type="evidence" value="ECO:0000318"/>
    <property type="project" value="GO_Central"/>
</dbReference>
<dbReference type="RefSeq" id="XP_002115739.1">
    <property type="nucleotide sequence ID" value="XM_002115703.1"/>
</dbReference>
<name>B3S6B0_TRIAD</name>
<keyword evidence="4" id="KW-0472">Membrane</keyword>
<evidence type="ECO:0000256" key="1">
    <source>
        <dbReference type="ARBA" id="ARBA00004496"/>
    </source>
</evidence>
<dbReference type="Proteomes" id="UP000009022">
    <property type="component" value="Unassembled WGS sequence"/>
</dbReference>
<accession>B3S6B0</accession>
<dbReference type="FunCoup" id="B3S6B0">
    <property type="interactions" value="1809"/>
</dbReference>
<keyword evidence="6" id="KW-1185">Reference proteome</keyword>
<feature type="transmembrane region" description="Helical" evidence="4">
    <location>
        <begin position="162"/>
        <end position="182"/>
    </location>
</feature>
<keyword evidence="2" id="KW-0963">Cytoplasm</keyword>
<evidence type="ECO:0000256" key="4">
    <source>
        <dbReference type="SAM" id="Phobius"/>
    </source>
</evidence>
<proteinExistence type="predicted"/>
<keyword evidence="4" id="KW-1133">Transmembrane helix</keyword>
<keyword evidence="4" id="KW-0812">Transmembrane</keyword>
<dbReference type="InterPro" id="IPR039739">
    <property type="entry name" value="MAG2/RNF10"/>
</dbReference>
<evidence type="ECO:0000256" key="2">
    <source>
        <dbReference type="ARBA" id="ARBA00022490"/>
    </source>
</evidence>
<sequence length="621" mass="70937">MTQNADDSTAVECLLSSNEANRSAVGTPIDNRKEEKVKTRKNQRFDLTRDVPRERGRKKAGQSINHLLNFTISSEDYPTDTHGHHRRNPKYRVSTFNKEQYLQANCQFLVRADGDYALHNIDPDVLVQWDNIEQVRLWCHELPSCPICLYPPTAGKLKLPDAAIFSAGLVYCIICLCVISIAKHRYALGEDITLCLMRRRKDSTMVQIASELDDVLRTSYIEDYRETFSKLILITTDQVIKRVEELTYINRALDLLQVRKKQLTEIDSICVDEVEHSKNTSLNTQDAKSTHTNASAAKVNHQDVLQRISDEPNDIGSAVSSDKLAMAQPPYEPPDNSYYLYQAKDGQHIYLHTFNAKCLIKEYGSLKNAPRMLTARIIDLEQFSVTEEFRSRNRYLRHLPLTCMVYICELDLRQPTLSRPILQTFSREIRQRKERRRKKLLAEKRCFTNKLKDKTVPPPNTLESFPSMGFVLTGATATLSISTEPVEEPAPEGSESESCRNLDVQPSFAQALLSNVKSSGNDLSSANVPEFKDALRKNEKIPFKLNDDSDNDINPIPSYRESFMNSLSNNWGVNRELRPLEVNTSNRLPKIRAAIEAFIVKANYTKEIFSQLLYIWTKCSS</sequence>
<dbReference type="GO" id="GO:0045944">
    <property type="term" value="P:positive regulation of transcription by RNA polymerase II"/>
    <property type="evidence" value="ECO:0000318"/>
    <property type="project" value="GO_Central"/>
</dbReference>
<dbReference type="AlphaFoldDB" id="B3S6B0"/>
<dbReference type="STRING" id="10228.B3S6B0"/>
<dbReference type="GeneID" id="6757087"/>
<dbReference type="KEGG" id="tad:TRIADDRAFT_59741"/>
<feature type="compositionally biased region" description="Basic and acidic residues" evidence="3">
    <location>
        <begin position="30"/>
        <end position="39"/>
    </location>
</feature>
<dbReference type="EMBL" id="DS985252">
    <property type="protein sequence ID" value="EDV21591.1"/>
    <property type="molecule type" value="Genomic_DNA"/>
</dbReference>
<dbReference type="PANTHER" id="PTHR12983">
    <property type="entry name" value="RING FINGER 10 FAMILY MEMBER"/>
    <property type="match status" value="1"/>
</dbReference>
<dbReference type="GO" id="GO:0005737">
    <property type="term" value="C:cytoplasm"/>
    <property type="evidence" value="ECO:0007669"/>
    <property type="project" value="UniProtKB-SubCell"/>
</dbReference>
<dbReference type="OrthoDB" id="10064108at2759"/>
<evidence type="ECO:0000313" key="6">
    <source>
        <dbReference type="Proteomes" id="UP000009022"/>
    </source>
</evidence>
<protein>
    <submittedName>
        <fullName evidence="5">Uncharacterized protein</fullName>
    </submittedName>
</protein>
<dbReference type="PhylomeDB" id="B3S6B0"/>
<dbReference type="eggNOG" id="KOG2164">
    <property type="taxonomic scope" value="Eukaryota"/>
</dbReference>
<evidence type="ECO:0000256" key="3">
    <source>
        <dbReference type="SAM" id="MobiDB-lite"/>
    </source>
</evidence>
<dbReference type="OMA" id="WNNILQV"/>